<name>A0AAD6ZY53_9AGAR</name>
<sequence>MPLNPTALFYVRHMALGFGPCAAAAAIVVRGRPSVPNHFIALFSTLISGLVDPYRDDPDTYRPIPQLHSSHHRPHVLCEFCILNFITSIVTFVHPFIPEVNPY</sequence>
<dbReference type="EMBL" id="JARIHO010000022">
    <property type="protein sequence ID" value="KAJ7343886.1"/>
    <property type="molecule type" value="Genomic_DNA"/>
</dbReference>
<reference evidence="2" key="1">
    <citation type="submission" date="2023-03" db="EMBL/GenBank/DDBJ databases">
        <title>Massive genome expansion in bonnet fungi (Mycena s.s.) driven by repeated elements and novel gene families across ecological guilds.</title>
        <authorList>
            <consortium name="Lawrence Berkeley National Laboratory"/>
            <person name="Harder C.B."/>
            <person name="Miyauchi S."/>
            <person name="Viragh M."/>
            <person name="Kuo A."/>
            <person name="Thoen E."/>
            <person name="Andreopoulos B."/>
            <person name="Lu D."/>
            <person name="Skrede I."/>
            <person name="Drula E."/>
            <person name="Henrissat B."/>
            <person name="Morin E."/>
            <person name="Kohler A."/>
            <person name="Barry K."/>
            <person name="LaButti K."/>
            <person name="Morin E."/>
            <person name="Salamov A."/>
            <person name="Lipzen A."/>
            <person name="Mereny Z."/>
            <person name="Hegedus B."/>
            <person name="Baldrian P."/>
            <person name="Stursova M."/>
            <person name="Weitz H."/>
            <person name="Taylor A."/>
            <person name="Grigoriev I.V."/>
            <person name="Nagy L.G."/>
            <person name="Martin F."/>
            <person name="Kauserud H."/>
        </authorList>
    </citation>
    <scope>NUCLEOTIDE SEQUENCE</scope>
    <source>
        <strain evidence="2">CBHHK002</strain>
    </source>
</reference>
<comment type="caution">
    <text evidence="2">The sequence shown here is derived from an EMBL/GenBank/DDBJ whole genome shotgun (WGS) entry which is preliminary data.</text>
</comment>
<accession>A0AAD6ZY53</accession>
<keyword evidence="3" id="KW-1185">Reference proteome</keyword>
<evidence type="ECO:0000313" key="2">
    <source>
        <dbReference type="EMBL" id="KAJ7343886.1"/>
    </source>
</evidence>
<evidence type="ECO:0000256" key="1">
    <source>
        <dbReference type="SAM" id="Phobius"/>
    </source>
</evidence>
<dbReference type="Proteomes" id="UP001218218">
    <property type="component" value="Unassembled WGS sequence"/>
</dbReference>
<proteinExistence type="predicted"/>
<feature type="transmembrane region" description="Helical" evidence="1">
    <location>
        <begin position="76"/>
        <end position="97"/>
    </location>
</feature>
<evidence type="ECO:0000313" key="3">
    <source>
        <dbReference type="Proteomes" id="UP001218218"/>
    </source>
</evidence>
<protein>
    <submittedName>
        <fullName evidence="2">Uncharacterized protein</fullName>
    </submittedName>
</protein>
<keyword evidence="1" id="KW-0472">Membrane</keyword>
<dbReference type="AlphaFoldDB" id="A0AAD6ZY53"/>
<keyword evidence="1" id="KW-1133">Transmembrane helix</keyword>
<gene>
    <name evidence="2" type="ORF">DFH08DRAFT_962026</name>
</gene>
<feature type="transmembrane region" description="Helical" evidence="1">
    <location>
        <begin position="7"/>
        <end position="29"/>
    </location>
</feature>
<organism evidence="2 3">
    <name type="scientific">Mycena albidolilacea</name>
    <dbReference type="NCBI Taxonomy" id="1033008"/>
    <lineage>
        <taxon>Eukaryota</taxon>
        <taxon>Fungi</taxon>
        <taxon>Dikarya</taxon>
        <taxon>Basidiomycota</taxon>
        <taxon>Agaricomycotina</taxon>
        <taxon>Agaricomycetes</taxon>
        <taxon>Agaricomycetidae</taxon>
        <taxon>Agaricales</taxon>
        <taxon>Marasmiineae</taxon>
        <taxon>Mycenaceae</taxon>
        <taxon>Mycena</taxon>
    </lineage>
</organism>
<keyword evidence="1" id="KW-0812">Transmembrane</keyword>